<dbReference type="PIRSF" id="PIRSF000097">
    <property type="entry name" value="AKR"/>
    <property type="match status" value="1"/>
</dbReference>
<reference evidence="5 6" key="1">
    <citation type="submission" date="2023-12" db="EMBL/GenBank/DDBJ databases">
        <title>Genome sequencing and assembly of bacterial species from a model synthetic community.</title>
        <authorList>
            <person name="Hogle S.L."/>
        </authorList>
    </citation>
    <scope>NUCLEOTIDE SEQUENCE [LARGE SCALE GENOMIC DNA]</scope>
    <source>
        <strain evidence="5 6">HAMBI_3031</strain>
    </source>
</reference>
<dbReference type="InterPro" id="IPR020471">
    <property type="entry name" value="AKR"/>
</dbReference>
<evidence type="ECO:0000313" key="6">
    <source>
        <dbReference type="Proteomes" id="UP001325680"/>
    </source>
</evidence>
<feature type="domain" description="NADP-dependent oxidoreductase" evidence="4">
    <location>
        <begin position="68"/>
        <end position="309"/>
    </location>
</feature>
<dbReference type="PROSITE" id="PS51318">
    <property type="entry name" value="TAT"/>
    <property type="match status" value="1"/>
</dbReference>
<dbReference type="PROSITE" id="PS00798">
    <property type="entry name" value="ALDOKETO_REDUCTASE_1"/>
    <property type="match status" value="1"/>
</dbReference>
<dbReference type="Proteomes" id="UP001325680">
    <property type="component" value="Chromosome"/>
</dbReference>
<organism evidence="5 6">
    <name type="scientific">Niabella yanshanensis</name>
    <dbReference type="NCBI Taxonomy" id="577386"/>
    <lineage>
        <taxon>Bacteria</taxon>
        <taxon>Pseudomonadati</taxon>
        <taxon>Bacteroidota</taxon>
        <taxon>Chitinophagia</taxon>
        <taxon>Chitinophagales</taxon>
        <taxon>Chitinophagaceae</taxon>
        <taxon>Niabella</taxon>
    </lineage>
</organism>
<keyword evidence="2" id="KW-0521">NADP</keyword>
<gene>
    <name evidence="5" type="ORF">U0035_02790</name>
</gene>
<sequence length="320" mass="35873">MDKKIMDTRNQPNPMKRRDFLQKTAVLAASAIFLPALGNRAYSATNAIKNKSAIPTVKLNNGLLMPVLGFGTYSLKGDICQRSVADAIAVGYRLFDTATRYGNEAFVGAGIKQSGIKRENLFITSKVWVDDSGYEKTKTAFETSLKKLGTDYLDLYLIHRPRGDFKGSWKMMEELHKAGKIKAIGISNFTPAQYKDLMSVATIKPAVNQIETHAFFHEMDSYNDLKKNGVQMEAWAPFAEGRNGLFTNETLAAIGRKHHKTTAQVSLRWHYQRGVVAIPRTVQKAHMMENLNIFDFKLTPAEMKAIAALDLNTSQFPEWT</sequence>
<dbReference type="PRINTS" id="PR00069">
    <property type="entry name" value="ALDKETRDTASE"/>
</dbReference>
<evidence type="ECO:0000313" key="5">
    <source>
        <dbReference type="EMBL" id="WQD39073.1"/>
    </source>
</evidence>
<dbReference type="SUPFAM" id="SSF51430">
    <property type="entry name" value="NAD(P)-linked oxidoreductase"/>
    <property type="match status" value="1"/>
</dbReference>
<dbReference type="PROSITE" id="PS00062">
    <property type="entry name" value="ALDOKETO_REDUCTASE_2"/>
    <property type="match status" value="1"/>
</dbReference>
<proteinExistence type="inferred from homology"/>
<keyword evidence="3" id="KW-0560">Oxidoreductase</keyword>
<dbReference type="CDD" id="cd19133">
    <property type="entry name" value="AKR_AKR5F1"/>
    <property type="match status" value="1"/>
</dbReference>
<dbReference type="InterPro" id="IPR036812">
    <property type="entry name" value="NAD(P)_OxRdtase_dom_sf"/>
</dbReference>
<evidence type="ECO:0000256" key="1">
    <source>
        <dbReference type="ARBA" id="ARBA00007905"/>
    </source>
</evidence>
<dbReference type="PANTHER" id="PTHR43827">
    <property type="entry name" value="2,5-DIKETO-D-GLUCONIC ACID REDUCTASE"/>
    <property type="match status" value="1"/>
</dbReference>
<evidence type="ECO:0000256" key="3">
    <source>
        <dbReference type="ARBA" id="ARBA00023002"/>
    </source>
</evidence>
<keyword evidence="6" id="KW-1185">Reference proteome</keyword>
<evidence type="ECO:0000256" key="2">
    <source>
        <dbReference type="ARBA" id="ARBA00022857"/>
    </source>
</evidence>
<name>A0ABZ0W8Z1_9BACT</name>
<accession>A0ABZ0W8Z1</accession>
<dbReference type="InterPro" id="IPR018170">
    <property type="entry name" value="Aldo/ket_reductase_CS"/>
</dbReference>
<dbReference type="Gene3D" id="3.20.20.100">
    <property type="entry name" value="NADP-dependent oxidoreductase domain"/>
    <property type="match status" value="1"/>
</dbReference>
<dbReference type="EMBL" id="CP139960">
    <property type="protein sequence ID" value="WQD39073.1"/>
    <property type="molecule type" value="Genomic_DNA"/>
</dbReference>
<dbReference type="Pfam" id="PF00248">
    <property type="entry name" value="Aldo_ket_red"/>
    <property type="match status" value="1"/>
</dbReference>
<protein>
    <submittedName>
        <fullName evidence="5">Aldo/keto reductase</fullName>
    </submittedName>
</protein>
<evidence type="ECO:0000259" key="4">
    <source>
        <dbReference type="Pfam" id="PF00248"/>
    </source>
</evidence>
<dbReference type="RefSeq" id="WP_211316556.1">
    <property type="nucleotide sequence ID" value="NZ_CP139960.1"/>
</dbReference>
<dbReference type="InterPro" id="IPR023210">
    <property type="entry name" value="NADP_OxRdtase_dom"/>
</dbReference>
<comment type="similarity">
    <text evidence="1">Belongs to the aldo/keto reductase family.</text>
</comment>
<dbReference type="PANTHER" id="PTHR43827:SF3">
    <property type="entry name" value="NADP-DEPENDENT OXIDOREDUCTASE DOMAIN-CONTAINING PROTEIN"/>
    <property type="match status" value="1"/>
</dbReference>
<dbReference type="InterPro" id="IPR006311">
    <property type="entry name" value="TAT_signal"/>
</dbReference>